<sequence>MRVRRDAARSRSAQHDHASRRSYAAYDATDRWWWIVTDHRRLLAATHDHARDWRDGKAGGGWAGWHEQVFGKRTVGSTIARCPMPCKQLLWERPCVAKGPQSGPSNICGEAESVGPLRAPFATQGRSHKKTAPPWMLVNFSPPRFV</sequence>
<evidence type="ECO:0000313" key="2">
    <source>
        <dbReference type="Proteomes" id="UP000294335"/>
    </source>
</evidence>
<name>A0AAQ1SVE6_9PSED</name>
<dbReference type="Proteomes" id="UP000294335">
    <property type="component" value="Unassembled WGS sequence"/>
</dbReference>
<proteinExistence type="predicted"/>
<gene>
    <name evidence="1" type="ORF">JV551A3_V1_1910038</name>
</gene>
<dbReference type="EMBL" id="OPYN01000191">
    <property type="protein sequence ID" value="SPO63030.1"/>
    <property type="molecule type" value="Genomic_DNA"/>
</dbReference>
<evidence type="ECO:0000313" key="1">
    <source>
        <dbReference type="EMBL" id="SPO63030.1"/>
    </source>
</evidence>
<organism evidence="1 2">
    <name type="scientific">Pseudomonas inefficax</name>
    <dbReference type="NCBI Taxonomy" id="2078786"/>
    <lineage>
        <taxon>Bacteria</taxon>
        <taxon>Pseudomonadati</taxon>
        <taxon>Pseudomonadota</taxon>
        <taxon>Gammaproteobacteria</taxon>
        <taxon>Pseudomonadales</taxon>
        <taxon>Pseudomonadaceae</taxon>
        <taxon>Pseudomonas</taxon>
    </lineage>
</organism>
<reference evidence="1 2" key="1">
    <citation type="submission" date="2018-02" db="EMBL/GenBank/DDBJ databases">
        <authorList>
            <person name="Dubost A."/>
        </authorList>
    </citation>
    <scope>NUCLEOTIDE SEQUENCE [LARGE SCALE GENOMIC DNA]</scope>
    <source>
        <strain evidence="2">JV551A3</strain>
    </source>
</reference>
<dbReference type="AlphaFoldDB" id="A0AAQ1SVE6"/>
<keyword evidence="2" id="KW-1185">Reference proteome</keyword>
<protein>
    <submittedName>
        <fullName evidence="1">Uncharacterized protein</fullName>
    </submittedName>
</protein>
<comment type="caution">
    <text evidence="1">The sequence shown here is derived from an EMBL/GenBank/DDBJ whole genome shotgun (WGS) entry which is preliminary data.</text>
</comment>
<accession>A0AAQ1SVE6</accession>